<accession>L1IX30</accession>
<keyword evidence="2" id="KW-0689">Ribosomal protein</keyword>
<feature type="chain" id="PRO_5008770645" evidence="5">
    <location>
        <begin position="17"/>
        <end position="103"/>
    </location>
</feature>
<comment type="similarity">
    <text evidence="1">Belongs to the bacterial ribosomal protein bTHX family.</text>
</comment>
<evidence type="ECO:0000313" key="6">
    <source>
        <dbReference type="EMBL" id="EKX40808.1"/>
    </source>
</evidence>
<protein>
    <submittedName>
        <fullName evidence="6 7">Uncharacterized protein</fullName>
    </submittedName>
</protein>
<dbReference type="EMBL" id="JH993028">
    <property type="protein sequence ID" value="EKX40808.1"/>
    <property type="molecule type" value="Genomic_DNA"/>
</dbReference>
<organism evidence="6">
    <name type="scientific">Guillardia theta (strain CCMP2712)</name>
    <name type="common">Cryptophyte</name>
    <dbReference type="NCBI Taxonomy" id="905079"/>
    <lineage>
        <taxon>Eukaryota</taxon>
        <taxon>Cryptophyceae</taxon>
        <taxon>Pyrenomonadales</taxon>
        <taxon>Geminigeraceae</taxon>
        <taxon>Guillardia</taxon>
    </lineage>
</organism>
<keyword evidence="8" id="KW-1185">Reference proteome</keyword>
<dbReference type="RefSeq" id="XP_005827788.1">
    <property type="nucleotide sequence ID" value="XM_005827731.1"/>
</dbReference>
<evidence type="ECO:0000313" key="7">
    <source>
        <dbReference type="EnsemblProtists" id="EKX40808"/>
    </source>
</evidence>
<reference evidence="7" key="3">
    <citation type="submission" date="2015-06" db="UniProtKB">
        <authorList>
            <consortium name="EnsemblProtists"/>
        </authorList>
    </citation>
    <scope>IDENTIFICATION</scope>
</reference>
<reference evidence="8" key="2">
    <citation type="submission" date="2012-11" db="EMBL/GenBank/DDBJ databases">
        <authorList>
            <person name="Kuo A."/>
            <person name="Curtis B.A."/>
            <person name="Tanifuji G."/>
            <person name="Burki F."/>
            <person name="Gruber A."/>
            <person name="Irimia M."/>
            <person name="Maruyama S."/>
            <person name="Arias M.C."/>
            <person name="Ball S.G."/>
            <person name="Gile G.H."/>
            <person name="Hirakawa Y."/>
            <person name="Hopkins J.F."/>
            <person name="Rensing S.A."/>
            <person name="Schmutz J."/>
            <person name="Symeonidi A."/>
            <person name="Elias M."/>
            <person name="Eveleigh R.J."/>
            <person name="Herman E.K."/>
            <person name="Klute M.J."/>
            <person name="Nakayama T."/>
            <person name="Obornik M."/>
            <person name="Reyes-Prieto A."/>
            <person name="Armbrust E.V."/>
            <person name="Aves S.J."/>
            <person name="Beiko R.G."/>
            <person name="Coutinho P."/>
            <person name="Dacks J.B."/>
            <person name="Durnford D.G."/>
            <person name="Fast N.M."/>
            <person name="Green B.R."/>
            <person name="Grisdale C."/>
            <person name="Hempe F."/>
            <person name="Henrissat B."/>
            <person name="Hoppner M.P."/>
            <person name="Ishida K.-I."/>
            <person name="Kim E."/>
            <person name="Koreny L."/>
            <person name="Kroth P.G."/>
            <person name="Liu Y."/>
            <person name="Malik S.-B."/>
            <person name="Maier U.G."/>
            <person name="McRose D."/>
            <person name="Mock T."/>
            <person name="Neilson J.A."/>
            <person name="Onodera N.T."/>
            <person name="Poole A.M."/>
            <person name="Pritham E.J."/>
            <person name="Richards T.A."/>
            <person name="Rocap G."/>
            <person name="Roy S.W."/>
            <person name="Sarai C."/>
            <person name="Schaack S."/>
            <person name="Shirato S."/>
            <person name="Slamovits C.H."/>
            <person name="Spencer D.F."/>
            <person name="Suzuki S."/>
            <person name="Worden A.Z."/>
            <person name="Zauner S."/>
            <person name="Barry K."/>
            <person name="Bell C."/>
            <person name="Bharti A.K."/>
            <person name="Crow J.A."/>
            <person name="Grimwood J."/>
            <person name="Kramer R."/>
            <person name="Lindquist E."/>
            <person name="Lucas S."/>
            <person name="Salamov A."/>
            <person name="McFadden G.I."/>
            <person name="Lane C.E."/>
            <person name="Keeling P.J."/>
            <person name="Gray M.W."/>
            <person name="Grigoriev I.V."/>
            <person name="Archibald J.M."/>
        </authorList>
    </citation>
    <scope>NUCLEOTIDE SEQUENCE</scope>
    <source>
        <strain evidence="8">CCMP2712</strain>
    </source>
</reference>
<dbReference type="NCBIfam" id="TIGR04560">
    <property type="entry name" value="ribo_THX"/>
    <property type="match status" value="1"/>
</dbReference>
<keyword evidence="3" id="KW-0687">Ribonucleoprotein</keyword>
<dbReference type="InterPro" id="IPR030826">
    <property type="entry name" value="Ribosomal_bTHX/bTHXc/bTHXm"/>
</dbReference>
<dbReference type="KEGG" id="gtt:GUITHDRAFT_154008"/>
<keyword evidence="5" id="KW-0732">Signal</keyword>
<dbReference type="PaxDb" id="55529-EKX40808"/>
<sequence>MLKKMVMMSAIAVSAAFAPGSVLPKSDVRLRSAGPVCLLAPGQMATPVLQTAETLTTMDGRGDKRTTKGKRSAKSFGKSRPRKGHGRAGTRLATGGVWGQPTC</sequence>
<proteinExistence type="inferred from homology"/>
<evidence type="ECO:0000256" key="4">
    <source>
        <dbReference type="SAM" id="MobiDB-lite"/>
    </source>
</evidence>
<dbReference type="GO" id="GO:1990904">
    <property type="term" value="C:ribonucleoprotein complex"/>
    <property type="evidence" value="ECO:0007669"/>
    <property type="project" value="UniProtKB-KW"/>
</dbReference>
<feature type="region of interest" description="Disordered" evidence="4">
    <location>
        <begin position="58"/>
        <end position="103"/>
    </location>
</feature>
<feature type="signal peptide" evidence="5">
    <location>
        <begin position="1"/>
        <end position="16"/>
    </location>
</feature>
<dbReference type="HOGENOM" id="CLU_2268972_0_0_1"/>
<dbReference type="GO" id="GO:0005840">
    <property type="term" value="C:ribosome"/>
    <property type="evidence" value="ECO:0007669"/>
    <property type="project" value="UniProtKB-KW"/>
</dbReference>
<evidence type="ECO:0000256" key="5">
    <source>
        <dbReference type="SAM" id="SignalP"/>
    </source>
</evidence>
<feature type="compositionally biased region" description="Basic residues" evidence="4">
    <location>
        <begin position="67"/>
        <end position="88"/>
    </location>
</feature>
<dbReference type="EnsemblProtists" id="EKX40808">
    <property type="protein sequence ID" value="EKX40808"/>
    <property type="gene ID" value="GUITHDRAFT_154008"/>
</dbReference>
<name>L1IX30_GUITC</name>
<evidence type="ECO:0000313" key="8">
    <source>
        <dbReference type="Proteomes" id="UP000011087"/>
    </source>
</evidence>
<reference evidence="6 8" key="1">
    <citation type="journal article" date="2012" name="Nature">
        <title>Algal genomes reveal evolutionary mosaicism and the fate of nucleomorphs.</title>
        <authorList>
            <consortium name="DOE Joint Genome Institute"/>
            <person name="Curtis B.A."/>
            <person name="Tanifuji G."/>
            <person name="Burki F."/>
            <person name="Gruber A."/>
            <person name="Irimia M."/>
            <person name="Maruyama S."/>
            <person name="Arias M.C."/>
            <person name="Ball S.G."/>
            <person name="Gile G.H."/>
            <person name="Hirakawa Y."/>
            <person name="Hopkins J.F."/>
            <person name="Kuo A."/>
            <person name="Rensing S.A."/>
            <person name="Schmutz J."/>
            <person name="Symeonidi A."/>
            <person name="Elias M."/>
            <person name="Eveleigh R.J."/>
            <person name="Herman E.K."/>
            <person name="Klute M.J."/>
            <person name="Nakayama T."/>
            <person name="Obornik M."/>
            <person name="Reyes-Prieto A."/>
            <person name="Armbrust E.V."/>
            <person name="Aves S.J."/>
            <person name="Beiko R.G."/>
            <person name="Coutinho P."/>
            <person name="Dacks J.B."/>
            <person name="Durnford D.G."/>
            <person name="Fast N.M."/>
            <person name="Green B.R."/>
            <person name="Grisdale C.J."/>
            <person name="Hempel F."/>
            <person name="Henrissat B."/>
            <person name="Hoppner M.P."/>
            <person name="Ishida K."/>
            <person name="Kim E."/>
            <person name="Koreny L."/>
            <person name="Kroth P.G."/>
            <person name="Liu Y."/>
            <person name="Malik S.B."/>
            <person name="Maier U.G."/>
            <person name="McRose D."/>
            <person name="Mock T."/>
            <person name="Neilson J.A."/>
            <person name="Onodera N.T."/>
            <person name="Poole A.M."/>
            <person name="Pritham E.J."/>
            <person name="Richards T.A."/>
            <person name="Rocap G."/>
            <person name="Roy S.W."/>
            <person name="Sarai C."/>
            <person name="Schaack S."/>
            <person name="Shirato S."/>
            <person name="Slamovits C.H."/>
            <person name="Spencer D.F."/>
            <person name="Suzuki S."/>
            <person name="Worden A.Z."/>
            <person name="Zauner S."/>
            <person name="Barry K."/>
            <person name="Bell C."/>
            <person name="Bharti A.K."/>
            <person name="Crow J.A."/>
            <person name="Grimwood J."/>
            <person name="Kramer R."/>
            <person name="Lindquist E."/>
            <person name="Lucas S."/>
            <person name="Salamov A."/>
            <person name="McFadden G.I."/>
            <person name="Lane C.E."/>
            <person name="Keeling P.J."/>
            <person name="Gray M.W."/>
            <person name="Grigoriev I.V."/>
            <person name="Archibald J.M."/>
        </authorList>
    </citation>
    <scope>NUCLEOTIDE SEQUENCE</scope>
    <source>
        <strain evidence="6 8">CCMP2712</strain>
    </source>
</reference>
<dbReference type="AlphaFoldDB" id="L1IX30"/>
<dbReference type="GeneID" id="17297550"/>
<evidence type="ECO:0000256" key="3">
    <source>
        <dbReference type="ARBA" id="ARBA00023274"/>
    </source>
</evidence>
<dbReference type="Proteomes" id="UP000011087">
    <property type="component" value="Unassembled WGS sequence"/>
</dbReference>
<evidence type="ECO:0000256" key="1">
    <source>
        <dbReference type="ARBA" id="ARBA00010834"/>
    </source>
</evidence>
<gene>
    <name evidence="6" type="ORF">GUITHDRAFT_154008</name>
</gene>
<evidence type="ECO:0000256" key="2">
    <source>
        <dbReference type="ARBA" id="ARBA00022980"/>
    </source>
</evidence>